<dbReference type="Pfam" id="PF03473">
    <property type="entry name" value="MOSC"/>
    <property type="match status" value="1"/>
</dbReference>
<gene>
    <name evidence="2" type="ORF">ABB55_12845</name>
</gene>
<reference evidence="2 3" key="1">
    <citation type="submission" date="2015-09" db="EMBL/GenBank/DDBJ databases">
        <authorList>
            <person name="Jackson K.R."/>
            <person name="Lunt B.L."/>
            <person name="Fisher J.N.B."/>
            <person name="Gardner A.V."/>
            <person name="Bailey M.E."/>
            <person name="Deus L.M."/>
            <person name="Earl A.S."/>
            <person name="Gibby P.D."/>
            <person name="Hartmann K.A."/>
            <person name="Liu J.E."/>
            <person name="Manci A.M."/>
            <person name="Nielsen D.A."/>
            <person name="Solomon M.B."/>
            <person name="Breakwell D.P."/>
            <person name="Burnett S.H."/>
            <person name="Grose J.H."/>
        </authorList>
    </citation>
    <scope>NUCLEOTIDE SEQUENCE [LARGE SCALE GENOMIC DNA]</scope>
    <source>
        <strain evidence="2 3">16</strain>
    </source>
</reference>
<dbReference type="STRING" id="665126.ABB55_12845"/>
<dbReference type="InterPro" id="IPR011037">
    <property type="entry name" value="Pyrv_Knase-like_insert_dom_sf"/>
</dbReference>
<dbReference type="AlphaFoldDB" id="A0A0P6VK68"/>
<evidence type="ECO:0000313" key="2">
    <source>
        <dbReference type="EMBL" id="KPL52995.1"/>
    </source>
</evidence>
<organism evidence="2 3">
    <name type="scientific">Prosthecodimorpha hirschii</name>
    <dbReference type="NCBI Taxonomy" id="665126"/>
    <lineage>
        <taxon>Bacteria</taxon>
        <taxon>Pseudomonadati</taxon>
        <taxon>Pseudomonadota</taxon>
        <taxon>Alphaproteobacteria</taxon>
        <taxon>Hyphomicrobiales</taxon>
        <taxon>Ancalomicrobiaceae</taxon>
        <taxon>Prosthecodimorpha</taxon>
    </lineage>
</organism>
<keyword evidence="3" id="KW-1185">Reference proteome</keyword>
<accession>A0A0P6VK68</accession>
<dbReference type="InterPro" id="IPR005302">
    <property type="entry name" value="MoCF_Sase_C"/>
</dbReference>
<comment type="caution">
    <text evidence="2">The sequence shown here is derived from an EMBL/GenBank/DDBJ whole genome shotgun (WGS) entry which is preliminary data.</text>
</comment>
<dbReference type="Gene3D" id="2.40.33.20">
    <property type="entry name" value="PK beta-barrel domain-like"/>
    <property type="match status" value="1"/>
</dbReference>
<sequence length="262" mass="28663">MEIRVAGLYRYPVKGFSPEALDRTDLAPGMTVPWDRAFAVENGASGFDPASPSYFPKIRFLMLMKNAGVARLSTRFDPESRHFTILEDGVLQAEGRLDTPDGRAAVETFLAGRFADELRGAPRILAAPGHSFSDVAAKVLHLVNLDSLRDLERQLGRPVDPLRFRANLYVEGLPAWSEFDLVGRTIAGPGVAFEGVKRTERCAATNVDPTTGERDMTLPRSLMGLYGHTDFGIYVRVTRGGALSVGDRLAADLPQRTGDLPF</sequence>
<dbReference type="GO" id="GO:0030170">
    <property type="term" value="F:pyridoxal phosphate binding"/>
    <property type="evidence" value="ECO:0007669"/>
    <property type="project" value="InterPro"/>
</dbReference>
<dbReference type="SUPFAM" id="SSF50800">
    <property type="entry name" value="PK beta-barrel domain-like"/>
    <property type="match status" value="1"/>
</dbReference>
<evidence type="ECO:0000259" key="1">
    <source>
        <dbReference type="PROSITE" id="PS51340"/>
    </source>
</evidence>
<feature type="domain" description="MOSC" evidence="1">
    <location>
        <begin position="99"/>
        <end position="252"/>
    </location>
</feature>
<dbReference type="RefSeq" id="WP_054359158.1">
    <property type="nucleotide sequence ID" value="NZ_LJYW01000001.1"/>
</dbReference>
<dbReference type="PROSITE" id="PS51340">
    <property type="entry name" value="MOSC"/>
    <property type="match status" value="1"/>
</dbReference>
<reference evidence="2 3" key="2">
    <citation type="submission" date="2015-10" db="EMBL/GenBank/DDBJ databases">
        <title>Draft Genome Sequence of Prosthecomicrobium hirschii ATCC 27832.</title>
        <authorList>
            <person name="Daniel J."/>
            <person name="Givan S.A."/>
            <person name="Brun Y.V."/>
            <person name="Brown P.J."/>
        </authorList>
    </citation>
    <scope>NUCLEOTIDE SEQUENCE [LARGE SCALE GENOMIC DNA]</scope>
    <source>
        <strain evidence="2 3">16</strain>
    </source>
</reference>
<dbReference type="GO" id="GO:0003824">
    <property type="term" value="F:catalytic activity"/>
    <property type="evidence" value="ECO:0007669"/>
    <property type="project" value="InterPro"/>
</dbReference>
<evidence type="ECO:0000313" key="3">
    <source>
        <dbReference type="Proteomes" id="UP000048984"/>
    </source>
</evidence>
<dbReference type="InterPro" id="IPR005303">
    <property type="entry name" value="MOCOS_middle"/>
</dbReference>
<dbReference type="GO" id="GO:0030151">
    <property type="term" value="F:molybdenum ion binding"/>
    <property type="evidence" value="ECO:0007669"/>
    <property type="project" value="InterPro"/>
</dbReference>
<proteinExistence type="predicted"/>
<name>A0A0P6VK68_9HYPH</name>
<protein>
    <submittedName>
        <fullName evidence="2">Molybdenum cofactor sulfurase</fullName>
    </submittedName>
</protein>
<dbReference type="EMBL" id="LJYW01000001">
    <property type="protein sequence ID" value="KPL52995.1"/>
    <property type="molecule type" value="Genomic_DNA"/>
</dbReference>
<dbReference type="Proteomes" id="UP000048984">
    <property type="component" value="Unassembled WGS sequence"/>
</dbReference>
<dbReference type="Pfam" id="PF03476">
    <property type="entry name" value="MOSC_N"/>
    <property type="match status" value="1"/>
</dbReference>